<feature type="compositionally biased region" description="Basic and acidic residues" evidence="1">
    <location>
        <begin position="140"/>
        <end position="151"/>
    </location>
</feature>
<dbReference type="Proteomes" id="UP000644660">
    <property type="component" value="Unassembled WGS sequence"/>
</dbReference>
<feature type="region of interest" description="Disordered" evidence="1">
    <location>
        <begin position="1"/>
        <end position="151"/>
    </location>
</feature>
<dbReference type="AlphaFoldDB" id="A0A8H2ZHE3"/>
<reference evidence="2 3" key="1">
    <citation type="submission" date="2020-05" db="EMBL/GenBank/DDBJ databases">
        <authorList>
            <person name="Casaregola S."/>
            <person name="Devillers H."/>
            <person name="Grondin C."/>
        </authorList>
    </citation>
    <scope>NUCLEOTIDE SEQUENCE [LARGE SCALE GENOMIC DNA]</scope>
    <source>
        <strain evidence="2 3">CLIB 1767</strain>
    </source>
</reference>
<organism evidence="2 3">
    <name type="scientific">Maudiozyma barnettii</name>
    <dbReference type="NCBI Taxonomy" id="61262"/>
    <lineage>
        <taxon>Eukaryota</taxon>
        <taxon>Fungi</taxon>
        <taxon>Dikarya</taxon>
        <taxon>Ascomycota</taxon>
        <taxon>Saccharomycotina</taxon>
        <taxon>Saccharomycetes</taxon>
        <taxon>Saccharomycetales</taxon>
        <taxon>Saccharomycetaceae</taxon>
        <taxon>Maudiozyma</taxon>
    </lineage>
</organism>
<dbReference type="RefSeq" id="XP_041407513.1">
    <property type="nucleotide sequence ID" value="XM_041551579.1"/>
</dbReference>
<keyword evidence="3" id="KW-1185">Reference proteome</keyword>
<evidence type="ECO:0000313" key="2">
    <source>
        <dbReference type="EMBL" id="CAB4255669.1"/>
    </source>
</evidence>
<name>A0A8H2ZHE3_9SACH</name>
<dbReference type="OrthoDB" id="30179at2759"/>
<protein>
    <submittedName>
        <fullName evidence="2">Similar to Saccharomyces cerevisiae YDR163W CWC15 Non-essential protein involved in pre-mRNA splicing, component of a complex containing Cef1p</fullName>
    </submittedName>
</protein>
<comment type="caution">
    <text evidence="2">The sequence shown here is derived from an EMBL/GenBank/DDBJ whole genome shotgun (WGS) entry which is preliminary data.</text>
</comment>
<dbReference type="EMBL" id="CAEFZW010000007">
    <property type="protein sequence ID" value="CAB4255669.1"/>
    <property type="molecule type" value="Genomic_DNA"/>
</dbReference>
<feature type="compositionally biased region" description="Polar residues" evidence="1">
    <location>
        <begin position="111"/>
        <end position="122"/>
    </location>
</feature>
<evidence type="ECO:0000256" key="1">
    <source>
        <dbReference type="SAM" id="MobiDB-lite"/>
    </source>
</evidence>
<proteinExistence type="predicted"/>
<feature type="compositionally biased region" description="Polar residues" evidence="1">
    <location>
        <begin position="46"/>
        <end position="70"/>
    </location>
</feature>
<sequence length="171" mass="19242">MSTSHRPQLEARSGAKAAGYSSTSIEHARLQPGHKSLKYRDHIRDSIQSSSNKESDSTITVTNSSLNPNENRGMDLDTEEVNRDKNSSKVKDNKKSLNQEFKHLKDAQVEGGNNSGNSQSKPKINKIKKGWRSGTTFSRTKNDKNKKGKDDYVNNITKSTYHQDFMKKIVD</sequence>
<feature type="compositionally biased region" description="Basic and acidic residues" evidence="1">
    <location>
        <begin position="72"/>
        <end position="108"/>
    </location>
</feature>
<accession>A0A8H2ZHE3</accession>
<dbReference type="GeneID" id="64858726"/>
<evidence type="ECO:0000313" key="3">
    <source>
        <dbReference type="Proteomes" id="UP000644660"/>
    </source>
</evidence>
<gene>
    <name evidence="2" type="ORF">KABA2_07S01804</name>
</gene>